<keyword evidence="5" id="KW-0375">Hydrogen ion transport</keyword>
<keyword evidence="4" id="KW-0138">CF(0)</keyword>
<dbReference type="Pfam" id="PF10206">
    <property type="entry name" value="WRW"/>
    <property type="match status" value="1"/>
</dbReference>
<gene>
    <name evidence="13" type="primary">LOC115813062</name>
</gene>
<accession>A0A6J2VHX1</accession>
<dbReference type="GO" id="GO:0031966">
    <property type="term" value="C:mitochondrial membrane"/>
    <property type="evidence" value="ECO:0007669"/>
    <property type="project" value="UniProtKB-SubCell"/>
</dbReference>
<keyword evidence="3" id="KW-0813">Transport</keyword>
<name>A0A6J2VHX1_CHACN</name>
<dbReference type="OrthoDB" id="8921675at2759"/>
<evidence type="ECO:0000256" key="8">
    <source>
        <dbReference type="ARBA" id="ARBA00023136"/>
    </source>
</evidence>
<evidence type="ECO:0000256" key="4">
    <source>
        <dbReference type="ARBA" id="ARBA00022547"/>
    </source>
</evidence>
<evidence type="ECO:0000256" key="2">
    <source>
        <dbReference type="ARBA" id="ARBA00005895"/>
    </source>
</evidence>
<evidence type="ECO:0000256" key="1">
    <source>
        <dbReference type="ARBA" id="ARBA00004325"/>
    </source>
</evidence>
<feature type="compositionally biased region" description="Basic and acidic residues" evidence="10">
    <location>
        <begin position="48"/>
        <end position="59"/>
    </location>
</feature>
<keyword evidence="8 11" id="KW-0472">Membrane</keyword>
<dbReference type="InterPro" id="IPR019344">
    <property type="entry name" value="F1F0-ATPsyn_F_prd"/>
</dbReference>
<evidence type="ECO:0000256" key="6">
    <source>
        <dbReference type="ARBA" id="ARBA00023065"/>
    </source>
</evidence>
<dbReference type="GeneID" id="115813062"/>
<comment type="subcellular location">
    <subcellularLocation>
        <location evidence="1">Mitochondrion membrane</location>
    </subcellularLocation>
</comment>
<feature type="region of interest" description="Disordered" evidence="10">
    <location>
        <begin position="43"/>
        <end position="116"/>
    </location>
</feature>
<evidence type="ECO:0000256" key="3">
    <source>
        <dbReference type="ARBA" id="ARBA00022448"/>
    </source>
</evidence>
<keyword evidence="7" id="KW-0496">Mitochondrion</keyword>
<sequence length="507" mass="56605">MSARKQSGDVQMEECPFCGKPFKRLKSHLPHCKMALAAQRTTTSTASDHLHDSRSDKHTVTMSKTKRTASKRNLKVNISDHTDDTLPVNPGTAQKSVKSKLKAPKVVGDKTSSQSSPAVYSTSLAVKQETENVGIKRLEVRERELERRNQFISYKQNENKPTSETNLFQEALKEPKRAETIQTDRKTAQGRRVPKFSSQMKLSQRDNTLSSSSATSKSTVGTAVPSQDALKMTPGLSVSERLPNRLDRSKRKSEPKFWEYIEAGPEPQRGGTFGLTAQGLVSSVPKTSVWDHIKEGLYNRRSRGLSVVHLTQGVAKVASCDRESASALLMSTRVSQRSPERLQADGTEVRSAPVPSGIHTPTQSSLSEGTSSRTQRIPGMEWASMLTGDYQFPIPHTERALSQHVWAPPPTGPSPPPLPLNPGPLSERHLGDVRLNELADWLISRTPLTPREGIAMLNRGWQWYYRRYIDVRKGGIGGISMLIAGYCVLSYMWSYPHLKKDRWRKYH</sequence>
<feature type="region of interest" description="Disordered" evidence="10">
    <location>
        <begin position="332"/>
        <end position="374"/>
    </location>
</feature>
<keyword evidence="11" id="KW-1133">Transmembrane helix</keyword>
<reference evidence="13" key="1">
    <citation type="submission" date="2025-08" db="UniProtKB">
        <authorList>
            <consortium name="RefSeq"/>
        </authorList>
    </citation>
    <scope>IDENTIFICATION</scope>
</reference>
<dbReference type="RefSeq" id="XP_030631512.1">
    <property type="nucleotide sequence ID" value="XM_030775652.1"/>
</dbReference>
<feature type="compositionally biased region" description="Low complexity" evidence="10">
    <location>
        <begin position="208"/>
        <end position="222"/>
    </location>
</feature>
<dbReference type="InParanoid" id="A0A6J2VHX1"/>
<dbReference type="GO" id="GO:0042776">
    <property type="term" value="P:proton motive force-driven mitochondrial ATP synthesis"/>
    <property type="evidence" value="ECO:0007669"/>
    <property type="project" value="TreeGrafter"/>
</dbReference>
<evidence type="ECO:0000256" key="5">
    <source>
        <dbReference type="ARBA" id="ARBA00022781"/>
    </source>
</evidence>
<feature type="compositionally biased region" description="Polar residues" evidence="10">
    <location>
        <begin position="196"/>
        <end position="207"/>
    </location>
</feature>
<feature type="compositionally biased region" description="Polar residues" evidence="10">
    <location>
        <begin position="359"/>
        <end position="374"/>
    </location>
</feature>
<dbReference type="PANTHER" id="PTHR13080:SF13">
    <property type="entry name" value="ATP SYNTHASE SUBUNIT F, MITOCHONDRIAL"/>
    <property type="match status" value="1"/>
</dbReference>
<dbReference type="PANTHER" id="PTHR13080">
    <property type="entry name" value="ATP SYNTHASE F CHAIN, MITOCHONDRIAL-RELATED"/>
    <property type="match status" value="1"/>
</dbReference>
<keyword evidence="9" id="KW-0066">ATP synthesis</keyword>
<comment type="similarity">
    <text evidence="2">Belongs to the ATPase F chain family.</text>
</comment>
<feature type="transmembrane region" description="Helical" evidence="11">
    <location>
        <begin position="475"/>
        <end position="495"/>
    </location>
</feature>
<evidence type="ECO:0000256" key="7">
    <source>
        <dbReference type="ARBA" id="ARBA00023128"/>
    </source>
</evidence>
<evidence type="ECO:0000256" key="9">
    <source>
        <dbReference type="ARBA" id="ARBA00023310"/>
    </source>
</evidence>
<keyword evidence="6" id="KW-0406">Ion transport</keyword>
<evidence type="ECO:0000256" key="10">
    <source>
        <dbReference type="SAM" id="MobiDB-lite"/>
    </source>
</evidence>
<proteinExistence type="inferred from homology"/>
<keyword evidence="12" id="KW-1185">Reference proteome</keyword>
<feature type="compositionally biased region" description="Basic and acidic residues" evidence="10">
    <location>
        <begin position="242"/>
        <end position="251"/>
    </location>
</feature>
<evidence type="ECO:0000313" key="13">
    <source>
        <dbReference type="RefSeq" id="XP_030631512.1"/>
    </source>
</evidence>
<feature type="compositionally biased region" description="Basic residues" evidence="10">
    <location>
        <begin position="64"/>
        <end position="74"/>
    </location>
</feature>
<dbReference type="Proteomes" id="UP000504632">
    <property type="component" value="Chromosome 5"/>
</dbReference>
<feature type="compositionally biased region" description="Basic and acidic residues" evidence="10">
    <location>
        <begin position="175"/>
        <end position="187"/>
    </location>
</feature>
<evidence type="ECO:0000256" key="11">
    <source>
        <dbReference type="SAM" id="Phobius"/>
    </source>
</evidence>
<evidence type="ECO:0000313" key="12">
    <source>
        <dbReference type="Proteomes" id="UP000504632"/>
    </source>
</evidence>
<feature type="region of interest" description="Disordered" evidence="10">
    <location>
        <begin position="175"/>
        <end position="251"/>
    </location>
</feature>
<organism evidence="12 13">
    <name type="scientific">Chanos chanos</name>
    <name type="common">Milkfish</name>
    <name type="synonym">Mugil chanos</name>
    <dbReference type="NCBI Taxonomy" id="29144"/>
    <lineage>
        <taxon>Eukaryota</taxon>
        <taxon>Metazoa</taxon>
        <taxon>Chordata</taxon>
        <taxon>Craniata</taxon>
        <taxon>Vertebrata</taxon>
        <taxon>Euteleostomi</taxon>
        <taxon>Actinopterygii</taxon>
        <taxon>Neopterygii</taxon>
        <taxon>Teleostei</taxon>
        <taxon>Ostariophysi</taxon>
        <taxon>Gonorynchiformes</taxon>
        <taxon>Chanidae</taxon>
        <taxon>Chanos</taxon>
    </lineage>
</organism>
<dbReference type="GO" id="GO:0045259">
    <property type="term" value="C:proton-transporting ATP synthase complex"/>
    <property type="evidence" value="ECO:0007669"/>
    <property type="project" value="UniProtKB-KW"/>
</dbReference>
<dbReference type="AlphaFoldDB" id="A0A6J2VHX1"/>
<protein>
    <submittedName>
        <fullName evidence="13">Uncharacterized protein DDB_G0284459</fullName>
    </submittedName>
</protein>
<dbReference type="GO" id="GO:0046933">
    <property type="term" value="F:proton-transporting ATP synthase activity, rotational mechanism"/>
    <property type="evidence" value="ECO:0007669"/>
    <property type="project" value="TreeGrafter"/>
</dbReference>
<keyword evidence="11" id="KW-0812">Transmembrane</keyword>